<gene>
    <name evidence="18" type="ORF">BBF96_07690</name>
</gene>
<reference evidence="18 19" key="1">
    <citation type="submission" date="2016-07" db="EMBL/GenBank/DDBJ databases">
        <title>Genome and transcriptome analysis of iron-reducing fermentative bacteria Anoxybacter fermentans.</title>
        <authorList>
            <person name="Zeng X."/>
            <person name="Shao Z."/>
        </authorList>
    </citation>
    <scope>NUCLEOTIDE SEQUENCE [LARGE SCALE GENOMIC DNA]</scope>
    <source>
        <strain evidence="18 19">DY22613</strain>
    </source>
</reference>
<comment type="subcellular location">
    <subcellularLocation>
        <location evidence="2">Cytoplasm</location>
    </subcellularLocation>
</comment>
<dbReference type="NCBIfam" id="TIGR00757">
    <property type="entry name" value="RNaseEG"/>
    <property type="match status" value="1"/>
</dbReference>
<dbReference type="Pfam" id="PF01938">
    <property type="entry name" value="TRAM"/>
    <property type="match status" value="1"/>
</dbReference>
<dbReference type="GO" id="GO:0006364">
    <property type="term" value="P:rRNA processing"/>
    <property type="evidence" value="ECO:0007669"/>
    <property type="project" value="UniProtKB-KW"/>
</dbReference>
<keyword evidence="19" id="KW-1185">Reference proteome</keyword>
<evidence type="ECO:0000256" key="8">
    <source>
        <dbReference type="ARBA" id="ARBA00022694"/>
    </source>
</evidence>
<dbReference type="EMBL" id="CP016379">
    <property type="protein sequence ID" value="AZR73278.1"/>
    <property type="molecule type" value="Genomic_DNA"/>
</dbReference>
<keyword evidence="8" id="KW-0819">tRNA processing</keyword>
<keyword evidence="15" id="KW-0694">RNA-binding</keyword>
<dbReference type="InterPro" id="IPR004087">
    <property type="entry name" value="KH_dom"/>
</dbReference>
<dbReference type="InterPro" id="IPR019307">
    <property type="entry name" value="RNA-bd_AU-1/RNase_E/G"/>
</dbReference>
<dbReference type="AlphaFoldDB" id="A0A3S9SYE8"/>
<dbReference type="PANTHER" id="PTHR30001">
    <property type="entry name" value="RIBONUCLEASE"/>
    <property type="match status" value="1"/>
</dbReference>
<dbReference type="GO" id="GO:0005737">
    <property type="term" value="C:cytoplasm"/>
    <property type="evidence" value="ECO:0007669"/>
    <property type="project" value="UniProtKB-SubCell"/>
</dbReference>
<dbReference type="CDD" id="cd04453">
    <property type="entry name" value="S1_RNase_E"/>
    <property type="match status" value="1"/>
</dbReference>
<dbReference type="GO" id="GO:0046872">
    <property type="term" value="F:metal ion binding"/>
    <property type="evidence" value="ECO:0007669"/>
    <property type="project" value="UniProtKB-KW"/>
</dbReference>
<dbReference type="SMART" id="SM00322">
    <property type="entry name" value="KH"/>
    <property type="match status" value="1"/>
</dbReference>
<dbReference type="GO" id="GO:0008033">
    <property type="term" value="P:tRNA processing"/>
    <property type="evidence" value="ECO:0007669"/>
    <property type="project" value="UniProtKB-KW"/>
</dbReference>
<evidence type="ECO:0000256" key="2">
    <source>
        <dbReference type="ARBA" id="ARBA00004496"/>
    </source>
</evidence>
<dbReference type="SMART" id="SM00316">
    <property type="entry name" value="S1"/>
    <property type="match status" value="1"/>
</dbReference>
<evidence type="ECO:0000256" key="13">
    <source>
        <dbReference type="ARBA" id="ARBA00022801"/>
    </source>
</evidence>
<keyword evidence="5" id="KW-0963">Cytoplasm</keyword>
<dbReference type="GO" id="GO:0004540">
    <property type="term" value="F:RNA nuclease activity"/>
    <property type="evidence" value="ECO:0007669"/>
    <property type="project" value="InterPro"/>
</dbReference>
<dbReference type="GO" id="GO:0019843">
    <property type="term" value="F:rRNA binding"/>
    <property type="evidence" value="ECO:0007669"/>
    <property type="project" value="UniProtKB-KW"/>
</dbReference>
<dbReference type="SUPFAM" id="SSF50249">
    <property type="entry name" value="Nucleic acid-binding proteins"/>
    <property type="match status" value="1"/>
</dbReference>
<dbReference type="InterPro" id="IPR002792">
    <property type="entry name" value="TRAM_dom"/>
</dbReference>
<keyword evidence="14" id="KW-0460">Magnesium</keyword>
<dbReference type="GO" id="GO:0016787">
    <property type="term" value="F:hydrolase activity"/>
    <property type="evidence" value="ECO:0007669"/>
    <property type="project" value="UniProtKB-KW"/>
</dbReference>
<dbReference type="Gene3D" id="3.40.1260.20">
    <property type="entry name" value="Ribonuclease E, catalytic domain"/>
    <property type="match status" value="1"/>
</dbReference>
<organism evidence="18 19">
    <name type="scientific">Anoxybacter fermentans</name>
    <dbReference type="NCBI Taxonomy" id="1323375"/>
    <lineage>
        <taxon>Bacteria</taxon>
        <taxon>Bacillati</taxon>
        <taxon>Bacillota</taxon>
        <taxon>Clostridia</taxon>
        <taxon>Halanaerobiales</taxon>
        <taxon>Anoxybacter</taxon>
    </lineage>
</organism>
<dbReference type="InterPro" id="IPR048583">
    <property type="entry name" value="RNase_E_G_thioredoxin-like"/>
</dbReference>
<comment type="cofactor">
    <cofactor evidence="1">
        <name>Mg(2+)</name>
        <dbReference type="ChEBI" id="CHEBI:18420"/>
    </cofactor>
</comment>
<evidence type="ECO:0000256" key="10">
    <source>
        <dbReference type="ARBA" id="ARBA00022723"/>
    </source>
</evidence>
<comment type="similarity">
    <text evidence="3">Belongs to the RNase E/G family. RNase G subfamily.</text>
</comment>
<evidence type="ECO:0000256" key="9">
    <source>
        <dbReference type="ARBA" id="ARBA00022722"/>
    </source>
</evidence>
<evidence type="ECO:0000256" key="7">
    <source>
        <dbReference type="ARBA" id="ARBA00022555"/>
    </source>
</evidence>
<evidence type="ECO:0000256" key="4">
    <source>
        <dbReference type="ARBA" id="ARBA00017719"/>
    </source>
</evidence>
<sequence>MSKEIIINVESKETRVAVLEDRRLEEIYYERDDSARIVGNIYKGRVADVLPGMQAAFVDVGLGKNVFLHVSDALSLLDEPPEEEPAINHVVHPGQEIMVQIIKEPLGGKGARATCNITLPGRYLVLMTKVEHIGISRRVESEEERKRLKKLAEEICPEGMGLIVRTVAEGKSDEEIKADLDFLCRLWKRIQEQFKTAPVASLIHSDLNLVLKVVRDFLTPDVAKVVIDSEKEYKAIMELVNHIVPDFKSRIYLYDRPEPIFDFYGIETEINKALQRKVWLDCGGYIVFDPTEALTSIDVNTGKYVGKTNLEDTVLKTNLEAAKEIARQLKLRDIGGIIIIDFIDMDNQKDQDLVLKVFEEELKKDKTRSTILGMTHLGLVEMTRKKVKQGLEEYLQSKCPYCGGKGRILSEETVAMQAVRKIKKVMAEKEFEAVLLGVHPDVASLLIGLGGQNLAELEQELKKEIYVKGCADLHREEVKIIKVGSKQELAKLAVPVEEGQELMVVVEEAHQNNPDDGIARIEGYILDIQYAGKLVNKKVKVRIENVYRTYARASLIS</sequence>
<evidence type="ECO:0000259" key="17">
    <source>
        <dbReference type="PROSITE" id="PS50926"/>
    </source>
</evidence>
<dbReference type="InterPro" id="IPR012340">
    <property type="entry name" value="NA-bd_OB-fold"/>
</dbReference>
<dbReference type="OrthoDB" id="9804278at2"/>
<dbReference type="Pfam" id="PF10150">
    <property type="entry name" value="RNase_E_G"/>
    <property type="match status" value="1"/>
</dbReference>
<dbReference type="PANTHER" id="PTHR30001:SF0">
    <property type="entry name" value="RIBONUCLEASE G"/>
    <property type="match status" value="1"/>
</dbReference>
<dbReference type="PROSITE" id="PS50126">
    <property type="entry name" value="S1"/>
    <property type="match status" value="1"/>
</dbReference>
<dbReference type="Gene3D" id="2.40.50.140">
    <property type="entry name" value="Nucleic acid-binding proteins"/>
    <property type="match status" value="1"/>
</dbReference>
<name>A0A3S9SYE8_9FIRM</name>
<evidence type="ECO:0000313" key="18">
    <source>
        <dbReference type="EMBL" id="AZR73278.1"/>
    </source>
</evidence>
<evidence type="ECO:0000313" key="19">
    <source>
        <dbReference type="Proteomes" id="UP000267250"/>
    </source>
</evidence>
<proteinExistence type="inferred from homology"/>
<keyword evidence="13" id="KW-0378">Hydrolase</keyword>
<keyword evidence="6" id="KW-0698">rRNA processing</keyword>
<keyword evidence="12" id="KW-0255">Endonuclease</keyword>
<evidence type="ECO:0000256" key="15">
    <source>
        <dbReference type="ARBA" id="ARBA00022884"/>
    </source>
</evidence>
<evidence type="ECO:0000256" key="14">
    <source>
        <dbReference type="ARBA" id="ARBA00022842"/>
    </source>
</evidence>
<keyword evidence="10" id="KW-0479">Metal-binding</keyword>
<protein>
    <recommendedName>
        <fullName evidence="4">Ribonuclease G</fullName>
    </recommendedName>
</protein>
<dbReference type="KEGG" id="aft:BBF96_07690"/>
<dbReference type="Pfam" id="PF20833">
    <property type="entry name" value="RNase_E_G_Thio"/>
    <property type="match status" value="1"/>
</dbReference>
<evidence type="ECO:0000256" key="6">
    <source>
        <dbReference type="ARBA" id="ARBA00022552"/>
    </source>
</evidence>
<feature type="domain" description="S1 motif" evidence="16">
    <location>
        <begin position="39"/>
        <end position="122"/>
    </location>
</feature>
<keyword evidence="11" id="KW-0699">rRNA-binding</keyword>
<dbReference type="RefSeq" id="WP_127016605.1">
    <property type="nucleotide sequence ID" value="NZ_CP016379.1"/>
</dbReference>
<dbReference type="InterPro" id="IPR004659">
    <property type="entry name" value="RNase_E/G"/>
</dbReference>
<dbReference type="GO" id="GO:0000049">
    <property type="term" value="F:tRNA binding"/>
    <property type="evidence" value="ECO:0007669"/>
    <property type="project" value="UniProtKB-KW"/>
</dbReference>
<evidence type="ECO:0000256" key="1">
    <source>
        <dbReference type="ARBA" id="ARBA00001946"/>
    </source>
</evidence>
<dbReference type="Proteomes" id="UP000267250">
    <property type="component" value="Chromosome"/>
</dbReference>
<dbReference type="InterPro" id="IPR003029">
    <property type="entry name" value="S1_domain"/>
</dbReference>
<evidence type="ECO:0000256" key="3">
    <source>
        <dbReference type="ARBA" id="ARBA00005663"/>
    </source>
</evidence>
<evidence type="ECO:0000259" key="16">
    <source>
        <dbReference type="PROSITE" id="PS50126"/>
    </source>
</evidence>
<evidence type="ECO:0000256" key="12">
    <source>
        <dbReference type="ARBA" id="ARBA00022759"/>
    </source>
</evidence>
<evidence type="ECO:0000256" key="11">
    <source>
        <dbReference type="ARBA" id="ARBA00022730"/>
    </source>
</evidence>
<dbReference type="PROSITE" id="PS50926">
    <property type="entry name" value="TRAM"/>
    <property type="match status" value="1"/>
</dbReference>
<evidence type="ECO:0000256" key="5">
    <source>
        <dbReference type="ARBA" id="ARBA00022490"/>
    </source>
</evidence>
<feature type="domain" description="TRAM" evidence="17">
    <location>
        <begin position="495"/>
        <end position="557"/>
    </location>
</feature>
<keyword evidence="9" id="KW-0540">Nuclease</keyword>
<accession>A0A3S9SYE8</accession>
<keyword evidence="7" id="KW-0820">tRNA-binding</keyword>
<dbReference type="GO" id="GO:0004519">
    <property type="term" value="F:endonuclease activity"/>
    <property type="evidence" value="ECO:0007669"/>
    <property type="project" value="UniProtKB-KW"/>
</dbReference>